<name>A0AB37UBB8_9CYAN</name>
<dbReference type="GO" id="GO:0046677">
    <property type="term" value="P:response to antibiotic"/>
    <property type="evidence" value="ECO:0007669"/>
    <property type="project" value="InterPro"/>
</dbReference>
<sequence length="80" mass="8307">MAQLNQINMALLLTIATNSPTGQQRLKAGLPSNWSIAHKTGTDPDVLGIGTATNDVAIVTSPQGRRIAIVVFIAGSKAPL</sequence>
<proteinExistence type="predicted"/>
<dbReference type="GO" id="GO:0030655">
    <property type="term" value="P:beta-lactam antibiotic catabolic process"/>
    <property type="evidence" value="ECO:0007669"/>
    <property type="project" value="InterPro"/>
</dbReference>
<dbReference type="PANTHER" id="PTHR35333:SF3">
    <property type="entry name" value="BETA-LACTAMASE-TYPE TRANSPEPTIDASE FOLD CONTAINING PROTEIN"/>
    <property type="match status" value="1"/>
</dbReference>
<evidence type="ECO:0000313" key="3">
    <source>
        <dbReference type="Proteomes" id="UP000282574"/>
    </source>
</evidence>
<keyword evidence="3" id="KW-1185">Reference proteome</keyword>
<dbReference type="Pfam" id="PF13354">
    <property type="entry name" value="Beta-lactamase2"/>
    <property type="match status" value="1"/>
</dbReference>
<comment type="caution">
    <text evidence="2">The sequence shown here is derived from an EMBL/GenBank/DDBJ whole genome shotgun (WGS) entry which is preliminary data.</text>
</comment>
<dbReference type="Proteomes" id="UP000282574">
    <property type="component" value="Unassembled WGS sequence"/>
</dbReference>
<organism evidence="2 3">
    <name type="scientific">Chroococcidiopsis cubana SAG 39.79</name>
    <dbReference type="NCBI Taxonomy" id="388085"/>
    <lineage>
        <taxon>Bacteria</taxon>
        <taxon>Bacillati</taxon>
        <taxon>Cyanobacteriota</taxon>
        <taxon>Cyanophyceae</taxon>
        <taxon>Chroococcidiopsidales</taxon>
        <taxon>Chroococcidiopsidaceae</taxon>
        <taxon>Chroococcidiopsis</taxon>
    </lineage>
</organism>
<dbReference type="EMBL" id="RSCK01000101">
    <property type="protein sequence ID" value="RUT03295.1"/>
    <property type="molecule type" value="Genomic_DNA"/>
</dbReference>
<reference evidence="2 3" key="1">
    <citation type="journal article" date="2019" name="Genome Biol. Evol.">
        <title>Day and night: Metabolic profiles and evolutionary relationships of six axenic non-marine cyanobacteria.</title>
        <authorList>
            <person name="Will S.E."/>
            <person name="Henke P."/>
            <person name="Boedeker C."/>
            <person name="Huang S."/>
            <person name="Brinkmann H."/>
            <person name="Rohde M."/>
            <person name="Jarek M."/>
            <person name="Friedl T."/>
            <person name="Seufert S."/>
            <person name="Schumacher M."/>
            <person name="Overmann J."/>
            <person name="Neumann-Schaal M."/>
            <person name="Petersen J."/>
        </authorList>
    </citation>
    <scope>NUCLEOTIDE SEQUENCE [LARGE SCALE GENOMIC DNA]</scope>
    <source>
        <strain evidence="2 3">SAG 39.79</strain>
    </source>
</reference>
<dbReference type="SUPFAM" id="SSF56601">
    <property type="entry name" value="beta-lactamase/transpeptidase-like"/>
    <property type="match status" value="1"/>
</dbReference>
<dbReference type="InterPro" id="IPR000871">
    <property type="entry name" value="Beta-lactam_class-A"/>
</dbReference>
<gene>
    <name evidence="2" type="ORF">DSM107010_60960</name>
</gene>
<evidence type="ECO:0000313" key="2">
    <source>
        <dbReference type="EMBL" id="RUT03295.1"/>
    </source>
</evidence>
<evidence type="ECO:0000259" key="1">
    <source>
        <dbReference type="Pfam" id="PF13354"/>
    </source>
</evidence>
<dbReference type="GO" id="GO:0008800">
    <property type="term" value="F:beta-lactamase activity"/>
    <property type="evidence" value="ECO:0007669"/>
    <property type="project" value="InterPro"/>
</dbReference>
<dbReference type="Gene3D" id="3.40.710.10">
    <property type="entry name" value="DD-peptidase/beta-lactamase superfamily"/>
    <property type="match status" value="1"/>
</dbReference>
<dbReference type="PANTHER" id="PTHR35333">
    <property type="entry name" value="BETA-LACTAMASE"/>
    <property type="match status" value="1"/>
</dbReference>
<accession>A0AB37UBB8</accession>
<dbReference type="AlphaFoldDB" id="A0AB37UBB8"/>
<dbReference type="InterPro" id="IPR012338">
    <property type="entry name" value="Beta-lactam/transpept-like"/>
</dbReference>
<feature type="domain" description="Beta-lactamase class A catalytic" evidence="1">
    <location>
        <begin position="8"/>
        <end position="72"/>
    </location>
</feature>
<dbReference type="InterPro" id="IPR045155">
    <property type="entry name" value="Beta-lactam_cat"/>
</dbReference>
<protein>
    <recommendedName>
        <fullName evidence="1">Beta-lactamase class A catalytic domain-containing protein</fullName>
    </recommendedName>
</protein>